<evidence type="ECO:0000313" key="1">
    <source>
        <dbReference type="EMBL" id="CAK9112446.1"/>
    </source>
</evidence>
<reference evidence="1 2" key="1">
    <citation type="submission" date="2024-02" db="EMBL/GenBank/DDBJ databases">
        <authorList>
            <person name="Chen Y."/>
            <person name="Shah S."/>
            <person name="Dougan E. K."/>
            <person name="Thang M."/>
            <person name="Chan C."/>
        </authorList>
    </citation>
    <scope>NUCLEOTIDE SEQUENCE [LARGE SCALE GENOMIC DNA]</scope>
</reference>
<dbReference type="EMBL" id="CAXAMM010043946">
    <property type="protein sequence ID" value="CAK9112446.1"/>
    <property type="molecule type" value="Genomic_DNA"/>
</dbReference>
<sequence length="365" mass="40728">MRDPAVQAAYAGLGTLQKFTDLFNSFNTAGNAWRGWTASVRGATFYKIGDNIPEHTSSLIQSMEENMRGGNNFLTSDAQKAELPSEPVRSTYFEQLMVAVLCDKNPGMSAVYAEAGTGKSVAILLAVAEVARTKTSDFFVVLQNDLAESLKNFLRLSEVSSAADIATSFFIALQERKVRLHLVFDNVLDSGVGGDKQKDILKALARGASEHGHQVVFTMQGKEAAESVAELNGDTTYMAELQDKSYGAYRWTKNETVQLIQRLSDGQQDANQILADSEIPDEIGRWRPRSTKLFIQFGRKPSRPLRSKQETVWVRQLQEDCMFRELHVVKKAFGRHLCSFFSVNTSPFCRHSTTFRVGWFICSHA</sequence>
<proteinExistence type="predicted"/>
<accession>A0ABP0SJ78</accession>
<evidence type="ECO:0000313" key="2">
    <source>
        <dbReference type="Proteomes" id="UP001642464"/>
    </source>
</evidence>
<keyword evidence="2" id="KW-1185">Reference proteome</keyword>
<organism evidence="1 2">
    <name type="scientific">Durusdinium trenchii</name>
    <dbReference type="NCBI Taxonomy" id="1381693"/>
    <lineage>
        <taxon>Eukaryota</taxon>
        <taxon>Sar</taxon>
        <taxon>Alveolata</taxon>
        <taxon>Dinophyceae</taxon>
        <taxon>Suessiales</taxon>
        <taxon>Symbiodiniaceae</taxon>
        <taxon>Durusdinium</taxon>
    </lineage>
</organism>
<protein>
    <submittedName>
        <fullName evidence="1">Uncharacterized protein</fullName>
    </submittedName>
</protein>
<comment type="caution">
    <text evidence="1">The sequence shown here is derived from an EMBL/GenBank/DDBJ whole genome shotgun (WGS) entry which is preliminary data.</text>
</comment>
<name>A0ABP0SJ78_9DINO</name>
<gene>
    <name evidence="1" type="ORF">SCF082_LOCUS52130</name>
</gene>
<dbReference type="Proteomes" id="UP001642464">
    <property type="component" value="Unassembled WGS sequence"/>
</dbReference>